<dbReference type="InterPro" id="IPR022346">
    <property type="entry name" value="T2SS_GspH"/>
</dbReference>
<evidence type="ECO:0000256" key="4">
    <source>
        <dbReference type="ARBA" id="ARBA00022481"/>
    </source>
</evidence>
<evidence type="ECO:0000256" key="8">
    <source>
        <dbReference type="ARBA" id="ARBA00023136"/>
    </source>
</evidence>
<evidence type="ECO:0000256" key="1">
    <source>
        <dbReference type="ARBA" id="ARBA00004377"/>
    </source>
</evidence>
<dbReference type="SUPFAM" id="SSF54523">
    <property type="entry name" value="Pili subunits"/>
    <property type="match status" value="1"/>
</dbReference>
<keyword evidence="8 11" id="KW-0472">Membrane</keyword>
<evidence type="ECO:0000313" key="13">
    <source>
        <dbReference type="EMBL" id="TCJ14768.1"/>
    </source>
</evidence>
<dbReference type="EMBL" id="SJZB01000033">
    <property type="protein sequence ID" value="TCJ14768.1"/>
    <property type="molecule type" value="Genomic_DNA"/>
</dbReference>
<dbReference type="GO" id="GO:0015627">
    <property type="term" value="C:type II protein secretion system complex"/>
    <property type="evidence" value="ECO:0007669"/>
    <property type="project" value="InterPro"/>
</dbReference>
<evidence type="ECO:0000256" key="3">
    <source>
        <dbReference type="ARBA" id="ARBA00022475"/>
    </source>
</evidence>
<gene>
    <name evidence="13" type="ORF">EZJ19_09305</name>
</gene>
<evidence type="ECO:0000313" key="14">
    <source>
        <dbReference type="Proteomes" id="UP000295443"/>
    </source>
</evidence>
<keyword evidence="3" id="KW-1003">Cell membrane</keyword>
<dbReference type="Pfam" id="PF07963">
    <property type="entry name" value="N_methyl"/>
    <property type="match status" value="1"/>
</dbReference>
<feature type="domain" description="General secretion pathway GspH" evidence="12">
    <location>
        <begin position="68"/>
        <end position="186"/>
    </location>
</feature>
<dbReference type="GO" id="GO:0005886">
    <property type="term" value="C:plasma membrane"/>
    <property type="evidence" value="ECO:0007669"/>
    <property type="project" value="UniProtKB-SubCell"/>
</dbReference>
<protein>
    <recommendedName>
        <fullName evidence="2">Type II secretion system protein H</fullName>
    </recommendedName>
    <alternativeName>
        <fullName evidence="10">General secretion pathway protein H</fullName>
    </alternativeName>
</protein>
<keyword evidence="6 11" id="KW-0812">Transmembrane</keyword>
<dbReference type="Gene3D" id="3.30.700.10">
    <property type="entry name" value="Glycoprotein, Type 4 Pilin"/>
    <property type="match status" value="1"/>
</dbReference>
<evidence type="ECO:0000256" key="10">
    <source>
        <dbReference type="ARBA" id="ARBA00030775"/>
    </source>
</evidence>
<feature type="transmembrane region" description="Helical" evidence="11">
    <location>
        <begin position="31"/>
        <end position="54"/>
    </location>
</feature>
<evidence type="ECO:0000256" key="9">
    <source>
        <dbReference type="ARBA" id="ARBA00025772"/>
    </source>
</evidence>
<evidence type="ECO:0000256" key="11">
    <source>
        <dbReference type="SAM" id="Phobius"/>
    </source>
</evidence>
<name>A0A4R1BCS9_9PROT</name>
<keyword evidence="5" id="KW-0997">Cell inner membrane</keyword>
<dbReference type="Proteomes" id="UP000295443">
    <property type="component" value="Unassembled WGS sequence"/>
</dbReference>
<evidence type="ECO:0000259" key="12">
    <source>
        <dbReference type="Pfam" id="PF12019"/>
    </source>
</evidence>
<evidence type="ECO:0000256" key="2">
    <source>
        <dbReference type="ARBA" id="ARBA00021549"/>
    </source>
</evidence>
<keyword evidence="14" id="KW-1185">Reference proteome</keyword>
<comment type="caution">
    <text evidence="13">The sequence shown here is derived from an EMBL/GenBank/DDBJ whole genome shotgun (WGS) entry which is preliminary data.</text>
</comment>
<comment type="subcellular location">
    <subcellularLocation>
        <location evidence="1">Cell inner membrane</location>
        <topology evidence="1">Single-pass membrane protein</topology>
    </subcellularLocation>
</comment>
<organism evidence="13 14">
    <name type="scientific">Parasulfuritortus cantonensis</name>
    <dbReference type="NCBI Taxonomy" id="2528202"/>
    <lineage>
        <taxon>Bacteria</taxon>
        <taxon>Pseudomonadati</taxon>
        <taxon>Pseudomonadota</taxon>
        <taxon>Betaproteobacteria</taxon>
        <taxon>Nitrosomonadales</taxon>
        <taxon>Thiobacillaceae</taxon>
        <taxon>Parasulfuritortus</taxon>
    </lineage>
</organism>
<dbReference type="GO" id="GO:0015628">
    <property type="term" value="P:protein secretion by the type II secretion system"/>
    <property type="evidence" value="ECO:0007669"/>
    <property type="project" value="InterPro"/>
</dbReference>
<dbReference type="InterPro" id="IPR012902">
    <property type="entry name" value="N_methyl_site"/>
</dbReference>
<dbReference type="NCBIfam" id="TIGR02532">
    <property type="entry name" value="IV_pilin_GFxxxE"/>
    <property type="match status" value="1"/>
</dbReference>
<keyword evidence="7 11" id="KW-1133">Transmembrane helix</keyword>
<evidence type="ECO:0000256" key="6">
    <source>
        <dbReference type="ARBA" id="ARBA00022692"/>
    </source>
</evidence>
<accession>A0A4R1BCS9</accession>
<evidence type="ECO:0000256" key="7">
    <source>
        <dbReference type="ARBA" id="ARBA00022989"/>
    </source>
</evidence>
<sequence>MLGEQVVSLAHAHKPARARSAHLQQPGSRQYGFTLVELIVTVTVIGVLATLAVPSFTKSVEKRRLVAAAEAVYDQVQFARTESLKQARDLLVDATTDGSTGWCVGISANTGGCNCSTTGSCVITQGTTGNIEKTLKSENFTNVRMTNSSFECVFNRLRGTLEGATQTFVLKSPSDMEIRVTVSALGVVRVCSPTGAHNVGGYPGC</sequence>
<evidence type="ECO:0000256" key="5">
    <source>
        <dbReference type="ARBA" id="ARBA00022519"/>
    </source>
</evidence>
<keyword evidence="4" id="KW-0488">Methylation</keyword>
<proteinExistence type="inferred from homology"/>
<dbReference type="InterPro" id="IPR045584">
    <property type="entry name" value="Pilin-like"/>
</dbReference>
<dbReference type="Pfam" id="PF12019">
    <property type="entry name" value="GspH"/>
    <property type="match status" value="1"/>
</dbReference>
<reference evidence="13 14" key="1">
    <citation type="submission" date="2019-03" db="EMBL/GenBank/DDBJ databases">
        <title>Genome sequence of Thiobacillaceae bacterium LSR1, a sulfur-oxidizing bacterium isolated from freshwater sediment.</title>
        <authorList>
            <person name="Li S."/>
        </authorList>
    </citation>
    <scope>NUCLEOTIDE SEQUENCE [LARGE SCALE GENOMIC DNA]</scope>
    <source>
        <strain evidence="13 14">LSR1</strain>
    </source>
</reference>
<dbReference type="AlphaFoldDB" id="A0A4R1BCS9"/>
<comment type="similarity">
    <text evidence="9">Belongs to the GSP H family.</text>
</comment>